<evidence type="ECO:0000313" key="2">
    <source>
        <dbReference type="EMBL" id="CAG6609121.1"/>
    </source>
</evidence>
<proteinExistence type="predicted"/>
<reference evidence="2" key="1">
    <citation type="submission" date="2021-05" db="EMBL/GenBank/DDBJ databases">
        <authorList>
            <person name="Alioto T."/>
            <person name="Alioto T."/>
            <person name="Gomez Garrido J."/>
        </authorList>
    </citation>
    <scope>NUCLEOTIDE SEQUENCE</scope>
</reference>
<evidence type="ECO:0000256" key="1">
    <source>
        <dbReference type="SAM" id="MobiDB-lite"/>
    </source>
</evidence>
<organism evidence="2">
    <name type="scientific">Cacopsylla melanoneura</name>
    <dbReference type="NCBI Taxonomy" id="428564"/>
    <lineage>
        <taxon>Eukaryota</taxon>
        <taxon>Metazoa</taxon>
        <taxon>Ecdysozoa</taxon>
        <taxon>Arthropoda</taxon>
        <taxon>Hexapoda</taxon>
        <taxon>Insecta</taxon>
        <taxon>Pterygota</taxon>
        <taxon>Neoptera</taxon>
        <taxon>Paraneoptera</taxon>
        <taxon>Hemiptera</taxon>
        <taxon>Sternorrhyncha</taxon>
        <taxon>Psylloidea</taxon>
        <taxon>Psyllidae</taxon>
        <taxon>Psyllinae</taxon>
        <taxon>Cacopsylla</taxon>
    </lineage>
</organism>
<dbReference type="EMBL" id="HBUF01014140">
    <property type="protein sequence ID" value="CAG6609121.1"/>
    <property type="molecule type" value="Transcribed_RNA"/>
</dbReference>
<name>A0A8D8LPL4_9HEMI</name>
<sequence length="99" mass="11137">MCFSLCIRGLVRPSCTRCRRRTISTIRCGTHAVRPNTLTMSALQPLLPMEMKLPQPLKPRTTVYGRSSGQTWTTTRSNSTRKLPNSAKTLSDTSRSIRI</sequence>
<accession>A0A8D8LPL4</accession>
<protein>
    <submittedName>
        <fullName evidence="2">Uncharacterized protein</fullName>
    </submittedName>
</protein>
<dbReference type="AlphaFoldDB" id="A0A8D8LPL4"/>
<feature type="region of interest" description="Disordered" evidence="1">
    <location>
        <begin position="59"/>
        <end position="99"/>
    </location>
</feature>
<feature type="compositionally biased region" description="Polar residues" evidence="1">
    <location>
        <begin position="64"/>
        <end position="99"/>
    </location>
</feature>